<dbReference type="EMBL" id="FXUL01000004">
    <property type="protein sequence ID" value="SMP55499.1"/>
    <property type="molecule type" value="Genomic_DNA"/>
</dbReference>
<gene>
    <name evidence="1" type="ORF">SAMN06295970_104182</name>
</gene>
<protein>
    <submittedName>
        <fullName evidence="1">Uncharacterized protein</fullName>
    </submittedName>
</protein>
<reference evidence="1 2" key="1">
    <citation type="submission" date="2017-05" db="EMBL/GenBank/DDBJ databases">
        <authorList>
            <person name="Varghese N."/>
            <person name="Submissions S."/>
        </authorList>
    </citation>
    <scope>NUCLEOTIDE SEQUENCE [LARGE SCALE GENOMIC DNA]</scope>
    <source>
        <strain evidence="1 2">DSM 26001</strain>
    </source>
</reference>
<sequence>MNDKEEQLDRLLTGLADTYARQQVPAGAIDRIKRRLRAETNTLSDADLDWLAAAGDRMPTDSGGPEDE</sequence>
<accession>A0ABY1Q3K5</accession>
<organism evidence="1 2">
    <name type="scientific">Noviherbaspirillum suwonense</name>
    <dbReference type="NCBI Taxonomy" id="1224511"/>
    <lineage>
        <taxon>Bacteria</taxon>
        <taxon>Pseudomonadati</taxon>
        <taxon>Pseudomonadota</taxon>
        <taxon>Betaproteobacteria</taxon>
        <taxon>Burkholderiales</taxon>
        <taxon>Oxalobacteraceae</taxon>
        <taxon>Noviherbaspirillum</taxon>
    </lineage>
</organism>
<evidence type="ECO:0000313" key="1">
    <source>
        <dbReference type="EMBL" id="SMP55499.1"/>
    </source>
</evidence>
<evidence type="ECO:0000313" key="2">
    <source>
        <dbReference type="Proteomes" id="UP001158049"/>
    </source>
</evidence>
<comment type="caution">
    <text evidence="1">The sequence shown here is derived from an EMBL/GenBank/DDBJ whole genome shotgun (WGS) entry which is preliminary data.</text>
</comment>
<name>A0ABY1Q3K5_9BURK</name>
<keyword evidence="2" id="KW-1185">Reference proteome</keyword>
<proteinExistence type="predicted"/>
<dbReference type="Proteomes" id="UP001158049">
    <property type="component" value="Unassembled WGS sequence"/>
</dbReference>
<dbReference type="RefSeq" id="WP_283441746.1">
    <property type="nucleotide sequence ID" value="NZ_FXUL01000004.1"/>
</dbReference>